<feature type="transmembrane region" description="Helical" evidence="1">
    <location>
        <begin position="23"/>
        <end position="46"/>
    </location>
</feature>
<organism evidence="2 3">
    <name type="scientific">Neokomagataea tanensis NBRC 106556</name>
    <dbReference type="NCBI Taxonomy" id="1223519"/>
    <lineage>
        <taxon>Bacteria</taxon>
        <taxon>Pseudomonadati</taxon>
        <taxon>Pseudomonadota</taxon>
        <taxon>Alphaproteobacteria</taxon>
        <taxon>Acetobacterales</taxon>
        <taxon>Acetobacteraceae</taxon>
        <taxon>Neokomagataea</taxon>
    </lineage>
</organism>
<dbReference type="Proteomes" id="UP001062443">
    <property type="component" value="Unassembled WGS sequence"/>
</dbReference>
<keyword evidence="1" id="KW-1133">Transmembrane helix</keyword>
<dbReference type="EMBL" id="BAQB01000017">
    <property type="protein sequence ID" value="GBR46937.1"/>
    <property type="molecule type" value="Genomic_DNA"/>
</dbReference>
<gene>
    <name evidence="2" type="ORF">AA106556_1283</name>
</gene>
<keyword evidence="3" id="KW-1185">Reference proteome</keyword>
<evidence type="ECO:0000313" key="3">
    <source>
        <dbReference type="Proteomes" id="UP001062443"/>
    </source>
</evidence>
<dbReference type="InterPro" id="IPR008523">
    <property type="entry name" value="DUF805"/>
</dbReference>
<evidence type="ECO:0000313" key="2">
    <source>
        <dbReference type="EMBL" id="GBR46937.1"/>
    </source>
</evidence>
<sequence>MKWFLAPYKRYFDFSGRSSRSEYWLYILSTIIAIFVVSMIIVAISFAMDMGNNGDAAILFYIVLGFWGLISIIPHLALTVRRFHDQDLSGFLVLLQFIPFVGGLIVLVFMCLPGTQGANKFGWPYRS</sequence>
<dbReference type="Pfam" id="PF05656">
    <property type="entry name" value="DUF805"/>
    <property type="match status" value="1"/>
</dbReference>
<evidence type="ECO:0000256" key="1">
    <source>
        <dbReference type="SAM" id="Phobius"/>
    </source>
</evidence>
<dbReference type="PANTHER" id="PTHR34980">
    <property type="entry name" value="INNER MEMBRANE PROTEIN-RELATED-RELATED"/>
    <property type="match status" value="1"/>
</dbReference>
<name>A0ABQ0QJF5_9PROT</name>
<proteinExistence type="predicted"/>
<accession>A0ABQ0QJF5</accession>
<feature type="transmembrane region" description="Helical" evidence="1">
    <location>
        <begin position="90"/>
        <end position="112"/>
    </location>
</feature>
<dbReference type="RefSeq" id="WP_068169499.1">
    <property type="nucleotide sequence ID" value="NZ_BAQB01000017.1"/>
</dbReference>
<reference evidence="2" key="1">
    <citation type="submission" date="2013-04" db="EMBL/GenBank/DDBJ databases">
        <title>The genome sequencing project of 58 acetic acid bacteria.</title>
        <authorList>
            <person name="Okamoto-Kainuma A."/>
            <person name="Ishikawa M."/>
            <person name="Umino S."/>
            <person name="Koizumi Y."/>
            <person name="Shiwa Y."/>
            <person name="Yoshikawa H."/>
            <person name="Matsutani M."/>
            <person name="Matsushita K."/>
        </authorList>
    </citation>
    <scope>NUCLEOTIDE SEQUENCE</scope>
    <source>
        <strain evidence="2">NBRC 106556</strain>
    </source>
</reference>
<dbReference type="PANTHER" id="PTHR34980:SF2">
    <property type="entry name" value="INNER MEMBRANE PROTEIN YHAH-RELATED"/>
    <property type="match status" value="1"/>
</dbReference>
<keyword evidence="1" id="KW-0812">Transmembrane</keyword>
<keyword evidence="1" id="KW-0472">Membrane</keyword>
<feature type="transmembrane region" description="Helical" evidence="1">
    <location>
        <begin position="58"/>
        <end position="78"/>
    </location>
</feature>
<comment type="caution">
    <text evidence="2">The sequence shown here is derived from an EMBL/GenBank/DDBJ whole genome shotgun (WGS) entry which is preliminary data.</text>
</comment>
<protein>
    <submittedName>
        <fullName evidence="2">Membrane protein</fullName>
    </submittedName>
</protein>